<dbReference type="Proteomes" id="UP001236657">
    <property type="component" value="Chromosome"/>
</dbReference>
<dbReference type="PROSITE" id="PS51085">
    <property type="entry name" value="2FE2S_FER_2"/>
    <property type="match status" value="1"/>
</dbReference>
<sequence>MSIHQIQLTTSDGQTLSFACEESEDLITAAEKANIFLAAQCHAGSCGACIAHCDNGEFRLGEYSKDALNDDDRAKQQVLLCRTYPRSDLNMHLPYAHSLVRFEQIPVREAEIVAKTYLTEDTVKLELQLLPDDDGNLSLDFEPGQFMELTLPDTDSKRAYSLANAPNWDGTLEFLIKLRSHGKFSNFLHKTATTGMKLKLEGPLGTFILQDNGLRPRYFVAGGCGLASVISMLRRMAEWEEPHPVKLFFGLWAEEEVFFQQELAELAAVYPNLQYQICVTNASASWPGYQGSVVNAFTEALQAAESKPDIYICGSPGLIEGIADAAESCGITRDSLFYERYLATTQAAEPTRCEVG</sequence>
<dbReference type="InterPro" id="IPR039261">
    <property type="entry name" value="FNR_nucleotide-bd"/>
</dbReference>
<proteinExistence type="predicted"/>
<dbReference type="InterPro" id="IPR017927">
    <property type="entry name" value="FAD-bd_FR_type"/>
</dbReference>
<dbReference type="Pfam" id="PF00970">
    <property type="entry name" value="FAD_binding_6"/>
    <property type="match status" value="1"/>
</dbReference>
<dbReference type="InterPro" id="IPR008333">
    <property type="entry name" value="Cbr1-like_FAD-bd_dom"/>
</dbReference>
<dbReference type="SUPFAM" id="SSF54292">
    <property type="entry name" value="2Fe-2S ferredoxin-like"/>
    <property type="match status" value="1"/>
</dbReference>
<gene>
    <name evidence="3" type="ORF">RCF98_01820</name>
</gene>
<accession>A0ABY9MR25</accession>
<evidence type="ECO:0000259" key="1">
    <source>
        <dbReference type="PROSITE" id="PS51085"/>
    </source>
</evidence>
<dbReference type="EMBL" id="CP133218">
    <property type="protein sequence ID" value="WML91104.1"/>
    <property type="molecule type" value="Genomic_DNA"/>
</dbReference>
<dbReference type="SUPFAM" id="SSF52343">
    <property type="entry name" value="Ferredoxin reductase-like, C-terminal NADP-linked domain"/>
    <property type="match status" value="1"/>
</dbReference>
<dbReference type="Gene3D" id="3.40.50.80">
    <property type="entry name" value="Nucleotide-binding domain of ferredoxin-NADP reductase (FNR) module"/>
    <property type="match status" value="1"/>
</dbReference>
<name>A0ABY9MR25_9GAMM</name>
<dbReference type="Pfam" id="PF00111">
    <property type="entry name" value="Fer2"/>
    <property type="match status" value="1"/>
</dbReference>
<evidence type="ECO:0000313" key="3">
    <source>
        <dbReference type="EMBL" id="WML91104.1"/>
    </source>
</evidence>
<dbReference type="InterPro" id="IPR001041">
    <property type="entry name" value="2Fe-2S_ferredoxin-type"/>
</dbReference>
<dbReference type="SUPFAM" id="SSF63380">
    <property type="entry name" value="Riboflavin synthase domain-like"/>
    <property type="match status" value="1"/>
</dbReference>
<dbReference type="InterPro" id="IPR001433">
    <property type="entry name" value="OxRdtase_FAD/NAD-bd"/>
</dbReference>
<dbReference type="InterPro" id="IPR017938">
    <property type="entry name" value="Riboflavin_synthase-like_b-brl"/>
</dbReference>
<dbReference type="InterPro" id="IPR006058">
    <property type="entry name" value="2Fe2S_fd_BS"/>
</dbReference>
<organism evidence="3 4">
    <name type="scientific">Thiothrix lacustris</name>
    <dbReference type="NCBI Taxonomy" id="525917"/>
    <lineage>
        <taxon>Bacteria</taxon>
        <taxon>Pseudomonadati</taxon>
        <taxon>Pseudomonadota</taxon>
        <taxon>Gammaproteobacteria</taxon>
        <taxon>Thiotrichales</taxon>
        <taxon>Thiotrichaceae</taxon>
        <taxon>Thiothrix</taxon>
    </lineage>
</organism>
<evidence type="ECO:0000313" key="4">
    <source>
        <dbReference type="Proteomes" id="UP001236657"/>
    </source>
</evidence>
<dbReference type="InterPro" id="IPR036010">
    <property type="entry name" value="2Fe-2S_ferredoxin-like_sf"/>
</dbReference>
<dbReference type="PRINTS" id="PR00410">
    <property type="entry name" value="PHEHYDRXLASE"/>
</dbReference>
<dbReference type="PROSITE" id="PS51384">
    <property type="entry name" value="FAD_FR"/>
    <property type="match status" value="1"/>
</dbReference>
<reference evidence="3 4" key="1">
    <citation type="submission" date="2023-08" db="EMBL/GenBank/DDBJ databases">
        <title>New molecular markers tilS and rpoB for phylogenetic and monitoring studies of the genus Thiothrix biodiversity.</title>
        <authorList>
            <person name="Ravin N.V."/>
            <person name="Smolyakov D."/>
            <person name="Markov N.D."/>
            <person name="Beletsky A.V."/>
            <person name="Mardanov A.V."/>
            <person name="Rudenko T.S."/>
            <person name="Grabovich M.Y."/>
        </authorList>
    </citation>
    <scope>NUCLEOTIDE SEQUENCE [LARGE SCALE GENOMIC DNA]</scope>
    <source>
        <strain evidence="3 4">MK1</strain>
    </source>
</reference>
<dbReference type="PANTHER" id="PTHR47354">
    <property type="entry name" value="NADH OXIDOREDUCTASE HCR"/>
    <property type="match status" value="1"/>
</dbReference>
<dbReference type="InterPro" id="IPR050415">
    <property type="entry name" value="MRET"/>
</dbReference>
<evidence type="ECO:0000259" key="2">
    <source>
        <dbReference type="PROSITE" id="PS51384"/>
    </source>
</evidence>
<dbReference type="PANTHER" id="PTHR47354:SF5">
    <property type="entry name" value="PROTEIN RFBI"/>
    <property type="match status" value="1"/>
</dbReference>
<feature type="domain" description="2Fe-2S ferredoxin-type" evidence="1">
    <location>
        <begin position="4"/>
        <end position="97"/>
    </location>
</feature>
<dbReference type="Gene3D" id="3.10.20.30">
    <property type="match status" value="1"/>
</dbReference>
<protein>
    <submittedName>
        <fullName evidence="3">2Fe-2S iron-sulfur cluster binding domain-containing protein</fullName>
    </submittedName>
</protein>
<dbReference type="InterPro" id="IPR012675">
    <property type="entry name" value="Beta-grasp_dom_sf"/>
</dbReference>
<dbReference type="RefSeq" id="WP_308393860.1">
    <property type="nucleotide sequence ID" value="NZ_CP133218.1"/>
</dbReference>
<keyword evidence="4" id="KW-1185">Reference proteome</keyword>
<dbReference type="Gene3D" id="2.40.30.10">
    <property type="entry name" value="Translation factors"/>
    <property type="match status" value="1"/>
</dbReference>
<feature type="domain" description="FAD-binding FR-type" evidence="2">
    <location>
        <begin position="105"/>
        <end position="210"/>
    </location>
</feature>
<dbReference type="CDD" id="cd00207">
    <property type="entry name" value="fer2"/>
    <property type="match status" value="1"/>
</dbReference>
<dbReference type="PROSITE" id="PS00197">
    <property type="entry name" value="2FE2S_FER_1"/>
    <property type="match status" value="1"/>
</dbReference>
<dbReference type="Pfam" id="PF00175">
    <property type="entry name" value="NAD_binding_1"/>
    <property type="match status" value="1"/>
</dbReference>